<dbReference type="NCBIfam" id="TIGR00254">
    <property type="entry name" value="GGDEF"/>
    <property type="match status" value="1"/>
</dbReference>
<dbReference type="PROSITE" id="PS50887">
    <property type="entry name" value="GGDEF"/>
    <property type="match status" value="1"/>
</dbReference>
<keyword evidence="3" id="KW-0548">Nucleotidyltransferase</keyword>
<accession>A0A1U7M4W7</accession>
<protein>
    <submittedName>
        <fullName evidence="3">Putative diguanylate cyclase YcdT</fullName>
        <ecNumber evidence="3">2.7.7.65</ecNumber>
    </submittedName>
</protein>
<feature type="transmembrane region" description="Helical" evidence="1">
    <location>
        <begin position="341"/>
        <end position="363"/>
    </location>
</feature>
<dbReference type="AlphaFoldDB" id="A0A1U7M4W7"/>
<dbReference type="CDD" id="cd01949">
    <property type="entry name" value="GGDEF"/>
    <property type="match status" value="1"/>
</dbReference>
<dbReference type="EMBL" id="LTDM01000032">
    <property type="protein sequence ID" value="OLS02364.1"/>
    <property type="molecule type" value="Genomic_DNA"/>
</dbReference>
<feature type="domain" description="GGDEF" evidence="2">
    <location>
        <begin position="428"/>
        <end position="564"/>
    </location>
</feature>
<evidence type="ECO:0000313" key="4">
    <source>
        <dbReference type="Proteomes" id="UP000186112"/>
    </source>
</evidence>
<keyword evidence="4" id="KW-1185">Reference proteome</keyword>
<dbReference type="InterPro" id="IPR000160">
    <property type="entry name" value="GGDEF_dom"/>
</dbReference>
<dbReference type="InterPro" id="IPR050469">
    <property type="entry name" value="Diguanylate_Cyclase"/>
</dbReference>
<keyword evidence="1" id="KW-0472">Membrane</keyword>
<dbReference type="Gene3D" id="2.60.120.260">
    <property type="entry name" value="Galactose-binding domain-like"/>
    <property type="match status" value="1"/>
</dbReference>
<dbReference type="GO" id="GO:0052621">
    <property type="term" value="F:diguanylate cyclase activity"/>
    <property type="evidence" value="ECO:0007669"/>
    <property type="project" value="UniProtKB-EC"/>
</dbReference>
<feature type="transmembrane region" description="Helical" evidence="1">
    <location>
        <begin position="223"/>
        <end position="241"/>
    </location>
</feature>
<dbReference type="GO" id="GO:1902201">
    <property type="term" value="P:negative regulation of bacterial-type flagellum-dependent cell motility"/>
    <property type="evidence" value="ECO:0007669"/>
    <property type="project" value="TreeGrafter"/>
</dbReference>
<dbReference type="EC" id="2.7.7.65" evidence="3"/>
<dbReference type="PANTHER" id="PTHR45138:SF9">
    <property type="entry name" value="DIGUANYLATE CYCLASE DGCM-RELATED"/>
    <property type="match status" value="1"/>
</dbReference>
<dbReference type="SUPFAM" id="SSF49785">
    <property type="entry name" value="Galactose-binding domain-like"/>
    <property type="match status" value="1"/>
</dbReference>
<keyword evidence="3" id="KW-0808">Transferase</keyword>
<evidence type="ECO:0000256" key="1">
    <source>
        <dbReference type="SAM" id="Phobius"/>
    </source>
</evidence>
<dbReference type="InterPro" id="IPR011623">
    <property type="entry name" value="7TMR_DISM_rcpt_extracell_dom1"/>
</dbReference>
<feature type="transmembrane region" description="Helical" evidence="1">
    <location>
        <begin position="285"/>
        <end position="305"/>
    </location>
</feature>
<dbReference type="Pfam" id="PF07695">
    <property type="entry name" value="7TMR-DISM_7TM"/>
    <property type="match status" value="1"/>
</dbReference>
<comment type="caution">
    <text evidence="3">The sequence shown here is derived from an EMBL/GenBank/DDBJ whole genome shotgun (WGS) entry which is preliminary data.</text>
</comment>
<keyword evidence="1" id="KW-1133">Transmembrane helix</keyword>
<sequence>MEMQGRIIRFLCILTILIFVFMNITNEFDPLREGIILDGAWKIALEDSISFKEKEFNDSNWKEEEFIYKNVLIKKEVEKLDKTIWVRKNVVIPQELLSQDLMLYIPRLPNYHKVYFNGFLIGKTISSPEDLFNDWNRKYGYFIPKNLIQYGKENTISIKTYSSYEYGPSKSLTIERAKDVLKRINIYSSSYTYMYLTNMIILLGMSAYFYFIFTRMKKKKYSYFATLCFVTAIYYIDYFVSTLPIPYIVFKKIVLSCMFFVPILGVLFLREFLSLPIYKAQKINIYIRIMIIALGVILFKDTISYYKFRRYYMIIFTLDYMYIFFMVLWDYFKNHTKKKWIYPLLLIILLMCGHDICNALRGIFPPLGFHLNIYALMIFIGIVALDLAKEYIDIFTKAGKDGLTGLFTQSYFKNELIEIVKDKDIIKKPFSLMMLDIDKFKTFNDNYGHLIGDEVLKIVSRIIKETSPENAIVTRYGGEEFGIILKGYDEKESLVLGEKIRKNIEEFRLKIDENSSTNTTISIGITTFDPKRILIHSEMLIEEADKALYYSKENGRNKVTHHREMRYKR</sequence>
<keyword evidence="1" id="KW-0812">Transmembrane</keyword>
<dbReference type="PANTHER" id="PTHR45138">
    <property type="entry name" value="REGULATORY COMPONENTS OF SENSORY TRANSDUCTION SYSTEM"/>
    <property type="match status" value="1"/>
</dbReference>
<name>A0A1U7M4W7_TISCR</name>
<dbReference type="FunFam" id="3.30.70.270:FF:000001">
    <property type="entry name" value="Diguanylate cyclase domain protein"/>
    <property type="match status" value="1"/>
</dbReference>
<dbReference type="Proteomes" id="UP000186112">
    <property type="component" value="Unassembled WGS sequence"/>
</dbReference>
<dbReference type="SUPFAM" id="SSF55073">
    <property type="entry name" value="Nucleotide cyclase"/>
    <property type="match status" value="1"/>
</dbReference>
<evidence type="ECO:0000259" key="2">
    <source>
        <dbReference type="PROSITE" id="PS50887"/>
    </source>
</evidence>
<dbReference type="InterPro" id="IPR043128">
    <property type="entry name" value="Rev_trsase/Diguanyl_cyclase"/>
</dbReference>
<proteinExistence type="predicted"/>
<organism evidence="3 4">
    <name type="scientific">Tissierella creatinophila DSM 6911</name>
    <dbReference type="NCBI Taxonomy" id="1123403"/>
    <lineage>
        <taxon>Bacteria</taxon>
        <taxon>Bacillati</taxon>
        <taxon>Bacillota</taxon>
        <taxon>Tissierellia</taxon>
        <taxon>Tissierellales</taxon>
        <taxon>Tissierellaceae</taxon>
        <taxon>Tissierella</taxon>
    </lineage>
</organism>
<feature type="transmembrane region" description="Helical" evidence="1">
    <location>
        <begin position="253"/>
        <end position="273"/>
    </location>
</feature>
<dbReference type="Pfam" id="PF00990">
    <property type="entry name" value="GGDEF"/>
    <property type="match status" value="1"/>
</dbReference>
<dbReference type="InterPro" id="IPR029787">
    <property type="entry name" value="Nucleotide_cyclase"/>
</dbReference>
<feature type="transmembrane region" description="Helical" evidence="1">
    <location>
        <begin position="193"/>
        <end position="211"/>
    </location>
</feature>
<reference evidence="3 4" key="1">
    <citation type="submission" date="2016-02" db="EMBL/GenBank/DDBJ databases">
        <title>Genome sequence of Tissierella creatinophila DSM 6911.</title>
        <authorList>
            <person name="Poehlein A."/>
            <person name="Daniel R."/>
        </authorList>
    </citation>
    <scope>NUCLEOTIDE SEQUENCE [LARGE SCALE GENOMIC DNA]</scope>
    <source>
        <strain evidence="3 4">DSM 6911</strain>
    </source>
</reference>
<dbReference type="SMART" id="SM00267">
    <property type="entry name" value="GGDEF"/>
    <property type="match status" value="1"/>
</dbReference>
<feature type="transmembrane region" description="Helical" evidence="1">
    <location>
        <begin position="311"/>
        <end position="329"/>
    </location>
</feature>
<feature type="transmembrane region" description="Helical" evidence="1">
    <location>
        <begin position="7"/>
        <end position="24"/>
    </location>
</feature>
<dbReference type="GO" id="GO:0005886">
    <property type="term" value="C:plasma membrane"/>
    <property type="evidence" value="ECO:0007669"/>
    <property type="project" value="TreeGrafter"/>
</dbReference>
<gene>
    <name evidence="3" type="primary">ycdT</name>
    <name evidence="3" type="ORF">TICRE_17510</name>
</gene>
<evidence type="ECO:0000313" key="3">
    <source>
        <dbReference type="EMBL" id="OLS02364.1"/>
    </source>
</evidence>
<dbReference type="GO" id="GO:0043709">
    <property type="term" value="P:cell adhesion involved in single-species biofilm formation"/>
    <property type="evidence" value="ECO:0007669"/>
    <property type="project" value="TreeGrafter"/>
</dbReference>
<dbReference type="InterPro" id="IPR008979">
    <property type="entry name" value="Galactose-bd-like_sf"/>
</dbReference>
<feature type="transmembrane region" description="Helical" evidence="1">
    <location>
        <begin position="369"/>
        <end position="388"/>
    </location>
</feature>
<dbReference type="Gene3D" id="3.30.70.270">
    <property type="match status" value="1"/>
</dbReference>